<feature type="region of interest" description="Disordered" evidence="1">
    <location>
        <begin position="98"/>
        <end position="221"/>
    </location>
</feature>
<dbReference type="AlphaFoldDB" id="A0A9P4QHV0"/>
<protein>
    <submittedName>
        <fullName evidence="2">Uncharacterized protein</fullName>
    </submittedName>
</protein>
<organism evidence="2 3">
    <name type="scientific">Polyplosphaeria fusca</name>
    <dbReference type="NCBI Taxonomy" id="682080"/>
    <lineage>
        <taxon>Eukaryota</taxon>
        <taxon>Fungi</taxon>
        <taxon>Dikarya</taxon>
        <taxon>Ascomycota</taxon>
        <taxon>Pezizomycotina</taxon>
        <taxon>Dothideomycetes</taxon>
        <taxon>Pleosporomycetidae</taxon>
        <taxon>Pleosporales</taxon>
        <taxon>Tetraplosphaeriaceae</taxon>
        <taxon>Polyplosphaeria</taxon>
    </lineage>
</organism>
<feature type="compositionally biased region" description="Basic and acidic residues" evidence="1">
    <location>
        <begin position="205"/>
        <end position="216"/>
    </location>
</feature>
<comment type="caution">
    <text evidence="2">The sequence shown here is derived from an EMBL/GenBank/DDBJ whole genome shotgun (WGS) entry which is preliminary data.</text>
</comment>
<evidence type="ECO:0000256" key="1">
    <source>
        <dbReference type="SAM" id="MobiDB-lite"/>
    </source>
</evidence>
<sequence length="457" mass="50599">MPPKSLTFFNRRRQGLEGKARDLVLKEFDNGNDVKVAIIFAHGDQLFAFRSHPHLKDWPPPMPTVNRTSRDLTDMTSNSLTPACLDLLNRWSQSQESLSMASMAPKTRSLRASPSGTEQYYEPSLFEPEGLTMRHLNKSVSEGQNLKRRKEDRNKEDEDDDDDFEDDDESEEDIDRVHARTRVRNNDSGEMQARSSSIVPINAGRELRETHHDRYQSPKRRRTEMNDYNVRSLTPDVAPPSVNIFGNISSNTPGRFRASPSIEAPQDKTAENQLAPGLQHLGSFPSDASSYAEANRLNAGHGSEPNLQHSWQDTINLHESTGDVQNSNSSLQQSMELQSLLNNAQTSNMLPPGSILPTPQSGVQGIIRDNVGYGANGNAQNAALLNILLNNSNANGNIPGHALGNIVQNLGTNGIQNDSQLLAKLVSLLSQNGMPQNTNPVQKVLDELRSMSNPIRN</sequence>
<dbReference type="EMBL" id="ML996324">
    <property type="protein sequence ID" value="KAF2727577.1"/>
    <property type="molecule type" value="Genomic_DNA"/>
</dbReference>
<evidence type="ECO:0000313" key="3">
    <source>
        <dbReference type="Proteomes" id="UP000799444"/>
    </source>
</evidence>
<feature type="compositionally biased region" description="Polar residues" evidence="1">
    <location>
        <begin position="186"/>
        <end position="199"/>
    </location>
</feature>
<gene>
    <name evidence="2" type="ORF">EJ04DRAFT_529333</name>
</gene>
<reference evidence="2" key="1">
    <citation type="journal article" date="2020" name="Stud. Mycol.">
        <title>101 Dothideomycetes genomes: a test case for predicting lifestyles and emergence of pathogens.</title>
        <authorList>
            <person name="Haridas S."/>
            <person name="Albert R."/>
            <person name="Binder M."/>
            <person name="Bloem J."/>
            <person name="Labutti K."/>
            <person name="Salamov A."/>
            <person name="Andreopoulos B."/>
            <person name="Baker S."/>
            <person name="Barry K."/>
            <person name="Bills G."/>
            <person name="Bluhm B."/>
            <person name="Cannon C."/>
            <person name="Castanera R."/>
            <person name="Culley D."/>
            <person name="Daum C."/>
            <person name="Ezra D."/>
            <person name="Gonzalez J."/>
            <person name="Henrissat B."/>
            <person name="Kuo A."/>
            <person name="Liang C."/>
            <person name="Lipzen A."/>
            <person name="Lutzoni F."/>
            <person name="Magnuson J."/>
            <person name="Mondo S."/>
            <person name="Nolan M."/>
            <person name="Ohm R."/>
            <person name="Pangilinan J."/>
            <person name="Park H.-J."/>
            <person name="Ramirez L."/>
            <person name="Alfaro M."/>
            <person name="Sun H."/>
            <person name="Tritt A."/>
            <person name="Yoshinaga Y."/>
            <person name="Zwiers L.-H."/>
            <person name="Turgeon B."/>
            <person name="Goodwin S."/>
            <person name="Spatafora J."/>
            <person name="Crous P."/>
            <person name="Grigoriev I."/>
        </authorList>
    </citation>
    <scope>NUCLEOTIDE SEQUENCE</scope>
    <source>
        <strain evidence="2">CBS 125425</strain>
    </source>
</reference>
<accession>A0A9P4QHV0</accession>
<keyword evidence="3" id="KW-1185">Reference proteome</keyword>
<dbReference type="OrthoDB" id="3681541at2759"/>
<proteinExistence type="predicted"/>
<name>A0A9P4QHV0_9PLEO</name>
<feature type="compositionally biased region" description="Acidic residues" evidence="1">
    <location>
        <begin position="157"/>
        <end position="174"/>
    </location>
</feature>
<evidence type="ECO:0000313" key="2">
    <source>
        <dbReference type="EMBL" id="KAF2727577.1"/>
    </source>
</evidence>
<dbReference type="Proteomes" id="UP000799444">
    <property type="component" value="Unassembled WGS sequence"/>
</dbReference>